<keyword evidence="5 12" id="KW-0028">Amino-acid biosynthesis</keyword>
<dbReference type="InterPro" id="IPR020578">
    <property type="entry name" value="Aminotrans_V_PyrdxlP_BS"/>
</dbReference>
<evidence type="ECO:0000256" key="7">
    <source>
        <dbReference type="ARBA" id="ARBA00022898"/>
    </source>
</evidence>
<dbReference type="InterPro" id="IPR022278">
    <property type="entry name" value="Pser_aminoTfrase"/>
</dbReference>
<dbReference type="PROSITE" id="PS00595">
    <property type="entry name" value="AA_TRANSFER_CLASS_5"/>
    <property type="match status" value="1"/>
</dbReference>
<evidence type="ECO:0000256" key="9">
    <source>
        <dbReference type="ARBA" id="ARBA00047630"/>
    </source>
</evidence>
<evidence type="ECO:0000313" key="15">
    <source>
        <dbReference type="Proteomes" id="UP000789572"/>
    </source>
</evidence>
<dbReference type="CDD" id="cd00611">
    <property type="entry name" value="PSAT_like"/>
    <property type="match status" value="1"/>
</dbReference>
<evidence type="ECO:0000256" key="12">
    <source>
        <dbReference type="RuleBase" id="RU004505"/>
    </source>
</evidence>
<accession>A0A9N8WLA7</accession>
<comment type="catalytic activity">
    <reaction evidence="10 12">
        <text>O-phospho-L-serine + 2-oxoglutarate = 3-phosphooxypyruvate + L-glutamate</text>
        <dbReference type="Rhea" id="RHEA:14329"/>
        <dbReference type="ChEBI" id="CHEBI:16810"/>
        <dbReference type="ChEBI" id="CHEBI:18110"/>
        <dbReference type="ChEBI" id="CHEBI:29985"/>
        <dbReference type="ChEBI" id="CHEBI:57524"/>
        <dbReference type="EC" id="2.6.1.52"/>
    </reaction>
</comment>
<keyword evidence="4 12" id="KW-0032">Aminotransferase</keyword>
<comment type="pathway">
    <text evidence="2 12">Amino-acid biosynthesis; L-serine biosynthesis; L-serine from 3-phospho-D-glycerate: step 2/3.</text>
</comment>
<dbReference type="AlphaFoldDB" id="A0A9N8WLA7"/>
<dbReference type="OrthoDB" id="1703350at2759"/>
<comment type="similarity">
    <text evidence="3">Belongs to the class-V pyridoxal-phosphate-dependent aminotransferase family. SerC subfamily.</text>
</comment>
<comment type="catalytic activity">
    <reaction evidence="9">
        <text>4-(phosphooxy)-L-threonine + 2-oxoglutarate = (R)-3-hydroxy-2-oxo-4-phosphooxybutanoate + L-glutamate</text>
        <dbReference type="Rhea" id="RHEA:16573"/>
        <dbReference type="ChEBI" id="CHEBI:16810"/>
        <dbReference type="ChEBI" id="CHEBI:29985"/>
        <dbReference type="ChEBI" id="CHEBI:58452"/>
        <dbReference type="ChEBI" id="CHEBI:58538"/>
        <dbReference type="EC" id="2.6.1.52"/>
    </reaction>
</comment>
<dbReference type="InterPro" id="IPR015421">
    <property type="entry name" value="PyrdxlP-dep_Trfase_major"/>
</dbReference>
<dbReference type="PIRSF" id="PIRSF000525">
    <property type="entry name" value="SerC"/>
    <property type="match status" value="1"/>
</dbReference>
<dbReference type="PANTHER" id="PTHR43247:SF1">
    <property type="entry name" value="PHOSPHOSERINE AMINOTRANSFERASE"/>
    <property type="match status" value="1"/>
</dbReference>
<sequence>MSSTTKVWNFGAGPAAIPAEVLAKAQAEFLDFNNTGMSVLEISHRSKTFDNLLKKTKNDLRQLLNIPENYKILFMQGGGHTQFAAVVYNLVAAKRTKTGDYSLNPPVDYVITGSWSAKSVAEAKRVYANVNIAADARLSGGGKFGSIPPREEWKLSGPDAAYVYYCDNETINGVEFPYIPDIDPSVPLVCDMSSNILSRKFDVSKFGVIYAGAQKNVGPAGVTIVIVREDLLVDQPKTVVEHSAGSSSMLATVPSMLDYKIMADTDSLYNTPPVFAVYMAGLVFEHLIARGGVQEIEKVNEKKAKLLYDYIDQSKIYQSHIDPKVRSRMNVPFRINPPELEAQFLAGAEALRMYQLKGHRSVGGLRASIYNAMTIEGVTALIDYMKAFEEKHSA</sequence>
<dbReference type="NCBIfam" id="NF003764">
    <property type="entry name" value="PRK05355.1"/>
    <property type="match status" value="1"/>
</dbReference>
<keyword evidence="7" id="KW-0663">Pyridoxal phosphate</keyword>
<name>A0A9N8WLA7_9GLOM</name>
<dbReference type="InterPro" id="IPR000192">
    <property type="entry name" value="Aminotrans_V_dom"/>
</dbReference>
<proteinExistence type="inferred from homology"/>
<keyword evidence="15" id="KW-1185">Reference proteome</keyword>
<dbReference type="InterPro" id="IPR015422">
    <property type="entry name" value="PyrdxlP-dep_Trfase_small"/>
</dbReference>
<dbReference type="SUPFAM" id="SSF53383">
    <property type="entry name" value="PLP-dependent transferases"/>
    <property type="match status" value="1"/>
</dbReference>
<dbReference type="Gene3D" id="3.90.1150.10">
    <property type="entry name" value="Aspartate Aminotransferase, domain 1"/>
    <property type="match status" value="1"/>
</dbReference>
<reference evidence="14" key="1">
    <citation type="submission" date="2021-06" db="EMBL/GenBank/DDBJ databases">
        <authorList>
            <person name="Kallberg Y."/>
            <person name="Tangrot J."/>
            <person name="Rosling A."/>
        </authorList>
    </citation>
    <scope>NUCLEOTIDE SEQUENCE</scope>
    <source>
        <strain evidence="14">IA702</strain>
    </source>
</reference>
<evidence type="ECO:0000256" key="4">
    <source>
        <dbReference type="ARBA" id="ARBA00022576"/>
    </source>
</evidence>
<dbReference type="Gene3D" id="3.40.640.10">
    <property type="entry name" value="Type I PLP-dependent aspartate aminotransferase-like (Major domain)"/>
    <property type="match status" value="1"/>
</dbReference>
<dbReference type="EMBL" id="CAJVPJ010000160">
    <property type="protein sequence ID" value="CAG8488297.1"/>
    <property type="molecule type" value="Genomic_DNA"/>
</dbReference>
<dbReference type="EC" id="2.6.1.52" evidence="12"/>
<dbReference type="GO" id="GO:0006564">
    <property type="term" value="P:L-serine biosynthetic process"/>
    <property type="evidence" value="ECO:0007669"/>
    <property type="project" value="UniProtKB-KW"/>
</dbReference>
<dbReference type="HAMAP" id="MF_00160">
    <property type="entry name" value="SerC_aminotrans_5"/>
    <property type="match status" value="1"/>
</dbReference>
<feature type="domain" description="Aminotransferase class V" evidence="13">
    <location>
        <begin position="7"/>
        <end position="381"/>
    </location>
</feature>
<gene>
    <name evidence="14" type="ORF">POCULU_LOCUS1927</name>
</gene>
<organism evidence="14 15">
    <name type="scientific">Paraglomus occultum</name>
    <dbReference type="NCBI Taxonomy" id="144539"/>
    <lineage>
        <taxon>Eukaryota</taxon>
        <taxon>Fungi</taxon>
        <taxon>Fungi incertae sedis</taxon>
        <taxon>Mucoromycota</taxon>
        <taxon>Glomeromycotina</taxon>
        <taxon>Glomeromycetes</taxon>
        <taxon>Paraglomerales</taxon>
        <taxon>Paraglomeraceae</taxon>
        <taxon>Paraglomus</taxon>
    </lineage>
</organism>
<evidence type="ECO:0000259" key="13">
    <source>
        <dbReference type="Pfam" id="PF00266"/>
    </source>
</evidence>
<dbReference type="Proteomes" id="UP000789572">
    <property type="component" value="Unassembled WGS sequence"/>
</dbReference>
<dbReference type="NCBIfam" id="TIGR01364">
    <property type="entry name" value="serC_1"/>
    <property type="match status" value="1"/>
</dbReference>
<dbReference type="GO" id="GO:0004648">
    <property type="term" value="F:O-phospho-L-serine:2-oxoglutarate aminotransferase activity"/>
    <property type="evidence" value="ECO:0007669"/>
    <property type="project" value="UniProtKB-EC"/>
</dbReference>
<evidence type="ECO:0000256" key="2">
    <source>
        <dbReference type="ARBA" id="ARBA00005099"/>
    </source>
</evidence>
<keyword evidence="8 12" id="KW-0718">Serine biosynthesis</keyword>
<evidence type="ECO:0000256" key="1">
    <source>
        <dbReference type="ARBA" id="ARBA00001933"/>
    </source>
</evidence>
<evidence type="ECO:0000313" key="14">
    <source>
        <dbReference type="EMBL" id="CAG8488297.1"/>
    </source>
</evidence>
<comment type="caution">
    <text evidence="14">The sequence shown here is derived from an EMBL/GenBank/DDBJ whole genome shotgun (WGS) entry which is preliminary data.</text>
</comment>
<evidence type="ECO:0000256" key="3">
    <source>
        <dbReference type="ARBA" id="ARBA00006904"/>
    </source>
</evidence>
<comment type="cofactor">
    <cofactor evidence="1 11">
        <name>pyridoxal 5'-phosphate</name>
        <dbReference type="ChEBI" id="CHEBI:597326"/>
    </cofactor>
</comment>
<evidence type="ECO:0000256" key="8">
    <source>
        <dbReference type="ARBA" id="ARBA00023299"/>
    </source>
</evidence>
<keyword evidence="6 12" id="KW-0808">Transferase</keyword>
<dbReference type="GO" id="GO:0005737">
    <property type="term" value="C:cytoplasm"/>
    <property type="evidence" value="ECO:0007669"/>
    <property type="project" value="TreeGrafter"/>
</dbReference>
<dbReference type="InterPro" id="IPR015424">
    <property type="entry name" value="PyrdxlP-dep_Trfase"/>
</dbReference>
<dbReference type="Pfam" id="PF00266">
    <property type="entry name" value="Aminotran_5"/>
    <property type="match status" value="1"/>
</dbReference>
<dbReference type="FunFam" id="3.40.640.10:FF:000010">
    <property type="entry name" value="Phosphoserine aminotransferase"/>
    <property type="match status" value="1"/>
</dbReference>
<protein>
    <recommendedName>
        <fullName evidence="12">Phosphoserine aminotransferase</fullName>
        <ecNumber evidence="12">2.6.1.52</ecNumber>
    </recommendedName>
</protein>
<evidence type="ECO:0000256" key="10">
    <source>
        <dbReference type="ARBA" id="ARBA00049007"/>
    </source>
</evidence>
<dbReference type="GO" id="GO:0030170">
    <property type="term" value="F:pyridoxal phosphate binding"/>
    <property type="evidence" value="ECO:0007669"/>
    <property type="project" value="TreeGrafter"/>
</dbReference>
<evidence type="ECO:0000256" key="5">
    <source>
        <dbReference type="ARBA" id="ARBA00022605"/>
    </source>
</evidence>
<dbReference type="PANTHER" id="PTHR43247">
    <property type="entry name" value="PHOSPHOSERINE AMINOTRANSFERASE"/>
    <property type="match status" value="1"/>
</dbReference>
<evidence type="ECO:0000256" key="11">
    <source>
        <dbReference type="RuleBase" id="RU004504"/>
    </source>
</evidence>
<evidence type="ECO:0000256" key="6">
    <source>
        <dbReference type="ARBA" id="ARBA00022679"/>
    </source>
</evidence>
<dbReference type="FunFam" id="3.90.1150.10:FF:000006">
    <property type="entry name" value="Phosphoserine aminotransferase"/>
    <property type="match status" value="1"/>
</dbReference>